<accession>V6LRZ7</accession>
<dbReference type="InterPro" id="IPR007197">
    <property type="entry name" value="rSAM"/>
</dbReference>
<dbReference type="NCBIfam" id="TIGR04084">
    <property type="entry name" value="rSAM_AF0577"/>
    <property type="match status" value="1"/>
</dbReference>
<dbReference type="CDD" id="cd01335">
    <property type="entry name" value="Radical_SAM"/>
    <property type="match status" value="1"/>
</dbReference>
<proteinExistence type="predicted"/>
<dbReference type="PANTHER" id="PTHR43273:SF2">
    <property type="entry name" value="RADICAL SAM CORE DOMAIN-CONTAINING PROTEIN"/>
    <property type="match status" value="1"/>
</dbReference>
<dbReference type="InterPro" id="IPR023819">
    <property type="entry name" value="Pep-mod_rSAM_AF0577"/>
</dbReference>
<protein>
    <submittedName>
        <fullName evidence="6">Radical SAM superfamily protein</fullName>
    </submittedName>
</protein>
<dbReference type="InterPro" id="IPR013785">
    <property type="entry name" value="Aldolase_TIM"/>
</dbReference>
<keyword evidence="4" id="KW-0408">Iron</keyword>
<dbReference type="PANTHER" id="PTHR43273">
    <property type="entry name" value="ANAEROBIC SULFATASE-MATURATING ENZYME HOMOLOG ASLB-RELATED"/>
    <property type="match status" value="1"/>
</dbReference>
<sequence length="362" mass="41226">MIYFTFSSSACNLCCEYCGSTPEGLEMPAKPTYDAKLLAERIKEDDDPVIVFYGGEPLVNIPFVMQVMDLIPDATFVLQSNCTLLHKLSTPYLLRFQCILVSIDGRPETVATYRGPTVYQSIIDNLEDTRQRGYTGHMIARMACSMNTDIYEDVTFLLEHPLKFDSIYWQLDAEWDYPMNIRWGDFEGYLRDSYKPGIAKLMQDLMRDARIGKFRQISPFAQIFETHLKNVPCDLRCGAGHRAVSIATDGKMLACPVAATEKWNHIGNLDVDKPKDVMKIQQISGPCEGCDIRYACGGRCLYANKTMHWKEQGYQIVCGTVRQLVDLVKENLDEMKQLIADGVIDFSNFEFPNERYSIETIP</sequence>
<dbReference type="InterPro" id="IPR023867">
    <property type="entry name" value="Sulphatase_maturase_rSAM"/>
</dbReference>
<evidence type="ECO:0000256" key="5">
    <source>
        <dbReference type="ARBA" id="ARBA00023014"/>
    </source>
</evidence>
<dbReference type="VEuPathDB" id="GiardiaDB:SS50377_26921"/>
<evidence type="ECO:0000256" key="3">
    <source>
        <dbReference type="ARBA" id="ARBA00022723"/>
    </source>
</evidence>
<gene>
    <name evidence="6" type="ORF">SS50377_12417</name>
</gene>
<evidence type="ECO:0000256" key="2">
    <source>
        <dbReference type="ARBA" id="ARBA00022691"/>
    </source>
</evidence>
<name>V6LRZ7_9EUKA</name>
<dbReference type="SFLD" id="SFLDS00029">
    <property type="entry name" value="Radical_SAM"/>
    <property type="match status" value="1"/>
</dbReference>
<keyword evidence="2" id="KW-0949">S-adenosyl-L-methionine</keyword>
<dbReference type="AlphaFoldDB" id="V6LRZ7"/>
<evidence type="ECO:0000313" key="6">
    <source>
        <dbReference type="EMBL" id="EST47432.1"/>
    </source>
</evidence>
<evidence type="ECO:0000256" key="4">
    <source>
        <dbReference type="ARBA" id="ARBA00023004"/>
    </source>
</evidence>
<dbReference type="Gene3D" id="3.20.20.70">
    <property type="entry name" value="Aldolase class I"/>
    <property type="match status" value="1"/>
</dbReference>
<dbReference type="GO" id="GO:0046872">
    <property type="term" value="F:metal ion binding"/>
    <property type="evidence" value="ECO:0007669"/>
    <property type="project" value="UniProtKB-KW"/>
</dbReference>
<comment type="cofactor">
    <cofactor evidence="1">
        <name>[4Fe-4S] cluster</name>
        <dbReference type="ChEBI" id="CHEBI:49883"/>
    </cofactor>
</comment>
<dbReference type="NCBIfam" id="TIGR04085">
    <property type="entry name" value="rSAM_more_4Fe4S"/>
    <property type="match status" value="1"/>
</dbReference>
<keyword evidence="3" id="KW-0479">Metal-binding</keyword>
<dbReference type="InterPro" id="IPR058240">
    <property type="entry name" value="rSAM_sf"/>
</dbReference>
<dbReference type="SUPFAM" id="SSF102114">
    <property type="entry name" value="Radical SAM enzymes"/>
    <property type="match status" value="1"/>
</dbReference>
<dbReference type="Pfam" id="PF13353">
    <property type="entry name" value="Fer4_12"/>
    <property type="match status" value="1"/>
</dbReference>
<reference evidence="6" key="1">
    <citation type="journal article" date="2014" name="PLoS Genet.">
        <title>The Genome of Spironucleus salmonicida Highlights a Fish Pathogen Adapted to Fluctuating Environments.</title>
        <authorList>
            <person name="Xu F."/>
            <person name="Jerlstrom-Hultqvist J."/>
            <person name="Einarsson E."/>
            <person name="Astvaldsson A."/>
            <person name="Svard S.G."/>
            <person name="Andersson J.O."/>
        </authorList>
    </citation>
    <scope>NUCLEOTIDE SEQUENCE</scope>
</reference>
<keyword evidence="5" id="KW-0411">Iron-sulfur</keyword>
<dbReference type="InterPro" id="IPR023885">
    <property type="entry name" value="4Fe4S-binding_SPASM_dom"/>
</dbReference>
<dbReference type="GO" id="GO:0051536">
    <property type="term" value="F:iron-sulfur cluster binding"/>
    <property type="evidence" value="ECO:0007669"/>
    <property type="project" value="UniProtKB-KW"/>
</dbReference>
<dbReference type="GO" id="GO:0016491">
    <property type="term" value="F:oxidoreductase activity"/>
    <property type="evidence" value="ECO:0007669"/>
    <property type="project" value="InterPro"/>
</dbReference>
<organism evidence="6">
    <name type="scientific">Spironucleus salmonicida</name>
    <dbReference type="NCBI Taxonomy" id="348837"/>
    <lineage>
        <taxon>Eukaryota</taxon>
        <taxon>Metamonada</taxon>
        <taxon>Diplomonadida</taxon>
        <taxon>Hexamitidae</taxon>
        <taxon>Hexamitinae</taxon>
        <taxon>Spironucleus</taxon>
    </lineage>
</organism>
<dbReference type="SFLD" id="SFLDG01104">
    <property type="entry name" value="Uncharacterised_Radical_SAM_Su"/>
    <property type="match status" value="1"/>
</dbReference>
<dbReference type="SFLD" id="SFLDG01067">
    <property type="entry name" value="SPASM/twitch_domain_containing"/>
    <property type="match status" value="1"/>
</dbReference>
<dbReference type="EMBL" id="KI546040">
    <property type="protein sequence ID" value="EST47432.1"/>
    <property type="molecule type" value="Genomic_DNA"/>
</dbReference>
<evidence type="ECO:0000256" key="1">
    <source>
        <dbReference type="ARBA" id="ARBA00001966"/>
    </source>
</evidence>